<feature type="transmembrane region" description="Helical" evidence="2">
    <location>
        <begin position="180"/>
        <end position="203"/>
    </location>
</feature>
<feature type="region of interest" description="Disordered" evidence="1">
    <location>
        <begin position="644"/>
        <end position="682"/>
    </location>
</feature>
<keyword evidence="5" id="KW-1185">Reference proteome</keyword>
<feature type="compositionally biased region" description="Polar residues" evidence="1">
    <location>
        <begin position="661"/>
        <end position="682"/>
    </location>
</feature>
<evidence type="ECO:0000256" key="2">
    <source>
        <dbReference type="SAM" id="Phobius"/>
    </source>
</evidence>
<dbReference type="Proteomes" id="UP001497623">
    <property type="component" value="Unassembled WGS sequence"/>
</dbReference>
<evidence type="ECO:0000256" key="3">
    <source>
        <dbReference type="SAM" id="SignalP"/>
    </source>
</evidence>
<sequence length="789" mass="89672">MHFIVQHLFYFIVLQKSSYCNAEDYYVKMFRTEGAHVGNNVQHFNISNSSTTAWFITDTDGVKLKLSYPRLHKDNFGVYTKKKAWGINMDLISLDPPIYIINKSRVWNNLTIGTLSSSVLCFNSDPCHSLPHELPDVNKGRLHIKHTNGTIWWTTTDPQNLPYSVNFETVDLTLYWQEPLVYIALALNLIFIIIICICVKYIFFNTRNTGKNTEPDQIPSHNSINSLYWNSQTHTDAPALLLEMTMRGNQQILNPPEVTITHSSPLILRHTTADTKSVITQDNQQTMLNSPNTELVLKPQHNGRNHTKKPRINTPIVKMQRIDPVRPQNNIDSPYNNRNFPQSHEINSTLERSHSTHLIPQRGPSVVTTSTPHMPWEQNFTFNQNHSNVPIHTNYPYHPMSPETRRFQLNALHQQQSAPADIRQRMLGSRSGQWIDPGISQSMNLPTSTLESYDPSYSRLNFLPCHEFNPPLSRSHSTQQVSQDGALVSNEPTSHMPWKQHCTMNTNISGIPSHPNDSNHSLSPAPRSRLWSAPGDQQQSMLGTRDVLPGEEMYPNTILPPPSYRPSTPPASQCEKEMDFPSRKVSEHLYEELPGNLNALHKPQSATADLRRAIFDVRSIQKVDPGRPQSLNYSYVSSSHISDPQYNYQNDLQCHDINSPLGKSQSTQHISQRETSVTRDTSSYIPWKQHLTLNPSLYNNPIHPSDPNSSVSPESQNVELSDLHQQQSAPDDLQQSIITVSPVCKIQEEVHPNTIQTHPSDLPPTPPPSQDGEDKEVDIPNIKMSEHLY</sequence>
<feature type="compositionally biased region" description="Polar residues" evidence="1">
    <location>
        <begin position="706"/>
        <end position="732"/>
    </location>
</feature>
<dbReference type="EMBL" id="CAXKWB010003705">
    <property type="protein sequence ID" value="CAL4069895.1"/>
    <property type="molecule type" value="Genomic_DNA"/>
</dbReference>
<proteinExistence type="predicted"/>
<reference evidence="4 5" key="1">
    <citation type="submission" date="2024-05" db="EMBL/GenBank/DDBJ databases">
        <authorList>
            <person name="Wallberg A."/>
        </authorList>
    </citation>
    <scope>NUCLEOTIDE SEQUENCE [LARGE SCALE GENOMIC DNA]</scope>
</reference>
<keyword evidence="2" id="KW-0812">Transmembrane</keyword>
<feature type="region of interest" description="Disordered" evidence="1">
    <location>
        <begin position="555"/>
        <end position="575"/>
    </location>
</feature>
<accession>A0AAV2Q3L3</accession>
<feature type="compositionally biased region" description="Pro residues" evidence="1">
    <location>
        <begin position="558"/>
        <end position="569"/>
    </location>
</feature>
<evidence type="ECO:0000313" key="5">
    <source>
        <dbReference type="Proteomes" id="UP001497623"/>
    </source>
</evidence>
<dbReference type="AlphaFoldDB" id="A0AAV2Q3L3"/>
<comment type="caution">
    <text evidence="4">The sequence shown here is derived from an EMBL/GenBank/DDBJ whole genome shotgun (WGS) entry which is preliminary data.</text>
</comment>
<feature type="region of interest" description="Disordered" evidence="1">
    <location>
        <begin position="748"/>
        <end position="789"/>
    </location>
</feature>
<name>A0AAV2Q3L3_MEGNR</name>
<keyword evidence="3" id="KW-0732">Signal</keyword>
<feature type="region of interest" description="Disordered" evidence="1">
    <location>
        <begin position="504"/>
        <end position="541"/>
    </location>
</feature>
<protein>
    <submittedName>
        <fullName evidence="4">Uncharacterized protein</fullName>
    </submittedName>
</protein>
<feature type="chain" id="PRO_5043562045" evidence="3">
    <location>
        <begin position="23"/>
        <end position="789"/>
    </location>
</feature>
<evidence type="ECO:0000313" key="4">
    <source>
        <dbReference type="EMBL" id="CAL4069895.1"/>
    </source>
</evidence>
<evidence type="ECO:0000256" key="1">
    <source>
        <dbReference type="SAM" id="MobiDB-lite"/>
    </source>
</evidence>
<organism evidence="4 5">
    <name type="scientific">Meganyctiphanes norvegica</name>
    <name type="common">Northern krill</name>
    <name type="synonym">Thysanopoda norvegica</name>
    <dbReference type="NCBI Taxonomy" id="48144"/>
    <lineage>
        <taxon>Eukaryota</taxon>
        <taxon>Metazoa</taxon>
        <taxon>Ecdysozoa</taxon>
        <taxon>Arthropoda</taxon>
        <taxon>Crustacea</taxon>
        <taxon>Multicrustacea</taxon>
        <taxon>Malacostraca</taxon>
        <taxon>Eumalacostraca</taxon>
        <taxon>Eucarida</taxon>
        <taxon>Euphausiacea</taxon>
        <taxon>Euphausiidae</taxon>
        <taxon>Meganyctiphanes</taxon>
    </lineage>
</organism>
<feature type="compositionally biased region" description="Polar residues" evidence="1">
    <location>
        <begin position="504"/>
        <end position="522"/>
    </location>
</feature>
<gene>
    <name evidence="4" type="ORF">MNOR_LOCUS8120</name>
</gene>
<keyword evidence="2" id="KW-1133">Transmembrane helix</keyword>
<feature type="signal peptide" evidence="3">
    <location>
        <begin position="1"/>
        <end position="22"/>
    </location>
</feature>
<keyword evidence="2" id="KW-0472">Membrane</keyword>
<feature type="region of interest" description="Disordered" evidence="1">
    <location>
        <begin position="696"/>
        <end position="732"/>
    </location>
</feature>